<gene>
    <name evidence="5" type="ORF">NDN08_001643</name>
</gene>
<comment type="caution">
    <text evidence="5">The sequence shown here is derived from an EMBL/GenBank/DDBJ whole genome shotgun (WGS) entry which is preliminary data.</text>
</comment>
<evidence type="ECO:0000256" key="4">
    <source>
        <dbReference type="RuleBase" id="RU000568"/>
    </source>
</evidence>
<name>A0AAV8URJ0_9RHOD</name>
<protein>
    <recommendedName>
        <fullName evidence="4">50S ribosomal protein L35</fullName>
    </recommendedName>
</protein>
<dbReference type="GO" id="GO:1990904">
    <property type="term" value="C:ribonucleoprotein complex"/>
    <property type="evidence" value="ECO:0007669"/>
    <property type="project" value="UniProtKB-KW"/>
</dbReference>
<dbReference type="GO" id="GO:0005840">
    <property type="term" value="C:ribosome"/>
    <property type="evidence" value="ECO:0007669"/>
    <property type="project" value="UniProtKB-KW"/>
</dbReference>
<dbReference type="SUPFAM" id="SSF143034">
    <property type="entry name" value="L35p-like"/>
    <property type="match status" value="1"/>
</dbReference>
<evidence type="ECO:0000256" key="3">
    <source>
        <dbReference type="ARBA" id="ARBA00023274"/>
    </source>
</evidence>
<evidence type="ECO:0000256" key="1">
    <source>
        <dbReference type="ARBA" id="ARBA00006598"/>
    </source>
</evidence>
<accession>A0AAV8URJ0</accession>
<dbReference type="PRINTS" id="PR00064">
    <property type="entry name" value="RIBOSOMALL35"/>
</dbReference>
<proteinExistence type="inferred from homology"/>
<reference evidence="5 6" key="1">
    <citation type="journal article" date="2023" name="Nat. Commun.">
        <title>Origin of minicircular mitochondrial genomes in red algae.</title>
        <authorList>
            <person name="Lee Y."/>
            <person name="Cho C.H."/>
            <person name="Lee Y.M."/>
            <person name="Park S.I."/>
            <person name="Yang J.H."/>
            <person name="West J.A."/>
            <person name="Bhattacharya D."/>
            <person name="Yoon H.S."/>
        </authorList>
    </citation>
    <scope>NUCLEOTIDE SEQUENCE [LARGE SCALE GENOMIC DNA]</scope>
    <source>
        <strain evidence="5 6">CCMP1338</strain>
        <tissue evidence="5">Whole cell</tissue>
    </source>
</reference>
<dbReference type="Proteomes" id="UP001157974">
    <property type="component" value="Unassembled WGS sequence"/>
</dbReference>
<comment type="similarity">
    <text evidence="1 4">Belongs to the bacterial ribosomal protein bL35 family.</text>
</comment>
<sequence>MEMKMLSRILRPLRSSGYVFARSLLIDYGSSRSSGLGRGLSSLCGGSGLHSDRSILGSYGIAGIYSKLNRTGIQFREYNQSKKVRGVSAAIRMRFKITPTGKILRKKAGLVRKLMKKSGRRKRHMRGWHEVHKSDLRKVKKMFRLRGKGPWKRVRRSCAL</sequence>
<dbReference type="InterPro" id="IPR001706">
    <property type="entry name" value="Ribosomal_bL35"/>
</dbReference>
<dbReference type="GO" id="GO:0003735">
    <property type="term" value="F:structural constituent of ribosome"/>
    <property type="evidence" value="ECO:0007669"/>
    <property type="project" value="InterPro"/>
</dbReference>
<keyword evidence="2 4" id="KW-0689">Ribosomal protein</keyword>
<evidence type="ECO:0000313" key="6">
    <source>
        <dbReference type="Proteomes" id="UP001157974"/>
    </source>
</evidence>
<dbReference type="GO" id="GO:0006412">
    <property type="term" value="P:translation"/>
    <property type="evidence" value="ECO:0007669"/>
    <property type="project" value="InterPro"/>
</dbReference>
<dbReference type="EMBL" id="JAMWBK010000005">
    <property type="protein sequence ID" value="KAJ8905133.1"/>
    <property type="molecule type" value="Genomic_DNA"/>
</dbReference>
<dbReference type="InterPro" id="IPR021137">
    <property type="entry name" value="Ribosomal_bL35-like"/>
</dbReference>
<dbReference type="AlphaFoldDB" id="A0AAV8URJ0"/>
<dbReference type="Pfam" id="PF01632">
    <property type="entry name" value="Ribosomal_L35p"/>
    <property type="match status" value="1"/>
</dbReference>
<evidence type="ECO:0000313" key="5">
    <source>
        <dbReference type="EMBL" id="KAJ8905133.1"/>
    </source>
</evidence>
<keyword evidence="3 4" id="KW-0687">Ribonucleoprotein</keyword>
<keyword evidence="6" id="KW-1185">Reference proteome</keyword>
<dbReference type="Gene3D" id="4.10.410.60">
    <property type="match status" value="1"/>
</dbReference>
<dbReference type="InterPro" id="IPR037229">
    <property type="entry name" value="Ribosomal_bL35_sf"/>
</dbReference>
<evidence type="ECO:0000256" key="2">
    <source>
        <dbReference type="ARBA" id="ARBA00022980"/>
    </source>
</evidence>
<organism evidence="5 6">
    <name type="scientific">Rhodosorus marinus</name>
    <dbReference type="NCBI Taxonomy" id="101924"/>
    <lineage>
        <taxon>Eukaryota</taxon>
        <taxon>Rhodophyta</taxon>
        <taxon>Stylonematophyceae</taxon>
        <taxon>Stylonematales</taxon>
        <taxon>Stylonemataceae</taxon>
        <taxon>Rhodosorus</taxon>
    </lineage>
</organism>